<proteinExistence type="predicted"/>
<protein>
    <recommendedName>
        <fullName evidence="8">Cell division protein FtsB</fullName>
    </recommendedName>
</protein>
<keyword evidence="2" id="KW-0132">Cell division</keyword>
<sequence length="87" mass="10110">MVVVVAIFHENGILTVHEFERELIEFDVSNETLRQKNQKLRFEIDALKSDPSSIEILAREKLNMVRPGETVYQIVPLENNLFLPTDK</sequence>
<evidence type="ECO:0000256" key="4">
    <source>
        <dbReference type="ARBA" id="ARBA00022989"/>
    </source>
</evidence>
<dbReference type="GO" id="GO:0043093">
    <property type="term" value="P:FtsZ-dependent cytokinesis"/>
    <property type="evidence" value="ECO:0007669"/>
    <property type="project" value="TreeGrafter"/>
</dbReference>
<dbReference type="PANTHER" id="PTHR37485">
    <property type="entry name" value="CELL DIVISION PROTEIN FTSB"/>
    <property type="match status" value="1"/>
</dbReference>
<evidence type="ECO:0000256" key="1">
    <source>
        <dbReference type="ARBA" id="ARBA00022475"/>
    </source>
</evidence>
<evidence type="ECO:0000256" key="5">
    <source>
        <dbReference type="ARBA" id="ARBA00023136"/>
    </source>
</evidence>
<dbReference type="PANTHER" id="PTHR37485:SF1">
    <property type="entry name" value="CELL DIVISION PROTEIN FTSB"/>
    <property type="match status" value="1"/>
</dbReference>
<keyword evidence="6" id="KW-0131">Cell cycle</keyword>
<gene>
    <name evidence="7" type="ORF">METZ01_LOCUS482917</name>
</gene>
<dbReference type="InterPro" id="IPR007060">
    <property type="entry name" value="FtsL/DivIC"/>
</dbReference>
<dbReference type="Pfam" id="PF04977">
    <property type="entry name" value="DivIC"/>
    <property type="match status" value="1"/>
</dbReference>
<dbReference type="InterPro" id="IPR023081">
    <property type="entry name" value="Cell_div_FtsB"/>
</dbReference>
<keyword evidence="4" id="KW-1133">Transmembrane helix</keyword>
<keyword evidence="3" id="KW-0812">Transmembrane</keyword>
<dbReference type="GO" id="GO:0030428">
    <property type="term" value="C:cell septum"/>
    <property type="evidence" value="ECO:0007669"/>
    <property type="project" value="TreeGrafter"/>
</dbReference>
<dbReference type="AlphaFoldDB" id="A0A383CDC0"/>
<evidence type="ECO:0000256" key="6">
    <source>
        <dbReference type="ARBA" id="ARBA00023306"/>
    </source>
</evidence>
<accession>A0A383CDC0</accession>
<organism evidence="7">
    <name type="scientific">marine metagenome</name>
    <dbReference type="NCBI Taxonomy" id="408172"/>
    <lineage>
        <taxon>unclassified sequences</taxon>
        <taxon>metagenomes</taxon>
        <taxon>ecological metagenomes</taxon>
    </lineage>
</organism>
<evidence type="ECO:0000256" key="2">
    <source>
        <dbReference type="ARBA" id="ARBA00022618"/>
    </source>
</evidence>
<reference evidence="7" key="1">
    <citation type="submission" date="2018-05" db="EMBL/GenBank/DDBJ databases">
        <authorList>
            <person name="Lanie J.A."/>
            <person name="Ng W.-L."/>
            <person name="Kazmierczak K.M."/>
            <person name="Andrzejewski T.M."/>
            <person name="Davidsen T.M."/>
            <person name="Wayne K.J."/>
            <person name="Tettelin H."/>
            <person name="Glass J.I."/>
            <person name="Rusch D."/>
            <person name="Podicherti R."/>
            <person name="Tsui H.-C.T."/>
            <person name="Winkler M.E."/>
        </authorList>
    </citation>
    <scope>NUCLEOTIDE SEQUENCE</scope>
</reference>
<dbReference type="EMBL" id="UINC01207808">
    <property type="protein sequence ID" value="SVE30063.1"/>
    <property type="molecule type" value="Genomic_DNA"/>
</dbReference>
<name>A0A383CDC0_9ZZZZ</name>
<keyword evidence="5" id="KW-0472">Membrane</keyword>
<evidence type="ECO:0000313" key="7">
    <source>
        <dbReference type="EMBL" id="SVE30063.1"/>
    </source>
</evidence>
<evidence type="ECO:0008006" key="8">
    <source>
        <dbReference type="Google" id="ProtNLM"/>
    </source>
</evidence>
<keyword evidence="1" id="KW-1003">Cell membrane</keyword>
<evidence type="ECO:0000256" key="3">
    <source>
        <dbReference type="ARBA" id="ARBA00022692"/>
    </source>
</evidence>